<dbReference type="PANTHER" id="PTHR42727:SF1">
    <property type="entry name" value="PHOSPHATE TRANSPORT SYSTEM PERMEASE"/>
    <property type="match status" value="1"/>
</dbReference>
<keyword evidence="8" id="KW-1185">Reference proteome</keyword>
<feature type="transmembrane region" description="Helical" evidence="5">
    <location>
        <begin position="573"/>
        <end position="590"/>
    </location>
</feature>
<feature type="domain" description="ABC transmembrane type-1" evidence="6">
    <location>
        <begin position="469"/>
        <end position="757"/>
    </location>
</feature>
<dbReference type="GO" id="GO:0005886">
    <property type="term" value="C:plasma membrane"/>
    <property type="evidence" value="ECO:0007669"/>
    <property type="project" value="UniProtKB-SubCell"/>
</dbReference>
<comment type="caution">
    <text evidence="7">The sequence shown here is derived from an EMBL/GenBank/DDBJ whole genome shotgun (WGS) entry which is preliminary data.</text>
</comment>
<evidence type="ECO:0000256" key="4">
    <source>
        <dbReference type="ARBA" id="ARBA00023136"/>
    </source>
</evidence>
<organism evidence="7 8">
    <name type="scientific">Agitococcus lubricus</name>
    <dbReference type="NCBI Taxonomy" id="1077255"/>
    <lineage>
        <taxon>Bacteria</taxon>
        <taxon>Pseudomonadati</taxon>
        <taxon>Pseudomonadota</taxon>
        <taxon>Gammaproteobacteria</taxon>
        <taxon>Moraxellales</taxon>
        <taxon>Moraxellaceae</taxon>
        <taxon>Agitococcus</taxon>
    </lineage>
</organism>
<dbReference type="RefSeq" id="WP_107864081.1">
    <property type="nucleotide sequence ID" value="NZ_QAON01000001.1"/>
</dbReference>
<keyword evidence="4 5" id="KW-0472">Membrane</keyword>
<dbReference type="AlphaFoldDB" id="A0A2T5J3I2"/>
<feature type="transmembrane region" description="Helical" evidence="5">
    <location>
        <begin position="623"/>
        <end position="649"/>
    </location>
</feature>
<dbReference type="PANTHER" id="PTHR42727">
    <property type="entry name" value="PHOSPHATE TRANSPORT SYSTEM PERMEASE PROTEIN"/>
    <property type="match status" value="1"/>
</dbReference>
<evidence type="ECO:0000259" key="6">
    <source>
        <dbReference type="PROSITE" id="PS50928"/>
    </source>
</evidence>
<dbReference type="Gene3D" id="1.10.3720.10">
    <property type="entry name" value="MetI-like"/>
    <property type="match status" value="1"/>
</dbReference>
<keyword evidence="2 5" id="KW-0812">Transmembrane</keyword>
<evidence type="ECO:0000313" key="8">
    <source>
        <dbReference type="Proteomes" id="UP000244223"/>
    </source>
</evidence>
<gene>
    <name evidence="7" type="ORF">C8N29_101125</name>
</gene>
<comment type="similarity">
    <text evidence="5">Belongs to the binding-protein-dependent transport system permease family.</text>
</comment>
<dbReference type="InterPro" id="IPR036322">
    <property type="entry name" value="WD40_repeat_dom_sf"/>
</dbReference>
<evidence type="ECO:0000256" key="5">
    <source>
        <dbReference type="RuleBase" id="RU363032"/>
    </source>
</evidence>
<feature type="transmembrane region" description="Helical" evidence="5">
    <location>
        <begin position="509"/>
        <end position="533"/>
    </location>
</feature>
<comment type="subcellular location">
    <subcellularLocation>
        <location evidence="1 5">Cell membrane</location>
        <topology evidence="1 5">Multi-pass membrane protein</topology>
    </subcellularLocation>
</comment>
<dbReference type="SUPFAM" id="SSF161098">
    <property type="entry name" value="MetI-like"/>
    <property type="match status" value="1"/>
</dbReference>
<dbReference type="PROSITE" id="PS50928">
    <property type="entry name" value="ABC_TM1"/>
    <property type="match status" value="1"/>
</dbReference>
<dbReference type="Proteomes" id="UP000244223">
    <property type="component" value="Unassembled WGS sequence"/>
</dbReference>
<evidence type="ECO:0000313" key="7">
    <source>
        <dbReference type="EMBL" id="PTQ91053.1"/>
    </source>
</evidence>
<dbReference type="InterPro" id="IPR000515">
    <property type="entry name" value="MetI-like"/>
</dbReference>
<feature type="transmembrane region" description="Helical" evidence="5">
    <location>
        <begin position="27"/>
        <end position="52"/>
    </location>
</feature>
<dbReference type="EMBL" id="QAON01000001">
    <property type="protein sequence ID" value="PTQ91053.1"/>
    <property type="molecule type" value="Genomic_DNA"/>
</dbReference>
<dbReference type="SUPFAM" id="SSF50978">
    <property type="entry name" value="WD40 repeat-like"/>
    <property type="match status" value="1"/>
</dbReference>
<evidence type="ECO:0000256" key="1">
    <source>
        <dbReference type="ARBA" id="ARBA00004651"/>
    </source>
</evidence>
<name>A0A2T5J3I2_9GAMM</name>
<keyword evidence="5" id="KW-0813">Transport</keyword>
<keyword evidence="3 5" id="KW-1133">Transmembrane helix</keyword>
<proteinExistence type="inferred from homology"/>
<accession>A0A2T5J3I2</accession>
<dbReference type="GO" id="GO:0055085">
    <property type="term" value="P:transmembrane transport"/>
    <property type="evidence" value="ECO:0007669"/>
    <property type="project" value="InterPro"/>
</dbReference>
<protein>
    <submittedName>
        <fullName evidence="7">Phosphate transport system permease protein</fullName>
    </submittedName>
</protein>
<evidence type="ECO:0000256" key="2">
    <source>
        <dbReference type="ARBA" id="ARBA00022692"/>
    </source>
</evidence>
<dbReference type="CDD" id="cd06261">
    <property type="entry name" value="TM_PBP2"/>
    <property type="match status" value="1"/>
</dbReference>
<evidence type="ECO:0000256" key="3">
    <source>
        <dbReference type="ARBA" id="ARBA00022989"/>
    </source>
</evidence>
<feature type="transmembrane region" description="Helical" evidence="5">
    <location>
        <begin position="539"/>
        <end position="561"/>
    </location>
</feature>
<reference evidence="7 8" key="1">
    <citation type="submission" date="2018-04" db="EMBL/GenBank/DDBJ databases">
        <title>Genomic Encyclopedia of Archaeal and Bacterial Type Strains, Phase II (KMG-II): from individual species to whole genera.</title>
        <authorList>
            <person name="Goeker M."/>
        </authorList>
    </citation>
    <scope>NUCLEOTIDE SEQUENCE [LARGE SCALE GENOMIC DNA]</scope>
    <source>
        <strain evidence="7 8">DSM 5822</strain>
    </source>
</reference>
<feature type="transmembrane region" description="Helical" evidence="5">
    <location>
        <begin position="670"/>
        <end position="691"/>
    </location>
</feature>
<dbReference type="OrthoDB" id="9785113at2"/>
<sequence>MSKPERVRLDAATMAALDRRRRLKDKIANVTIGLGGVFVVLAITLIFVYLLVESWPLFKKAEFDRAQTYAAQQQAVWVDMDEYNQTGIRILPTGEVQYFMVQDGKTTSSEQLVLPAGATISAVQRSGVLQGLVGLGLSNGQLLVVKPNYSVDVAVDGKSKTVTPSLSFPYGTDALTIHDNQQPLTTFALRDDDHSLQVLATGTNQLLWQRYEVQQTEASEEGGGLGLMSAMDDQDSDAPKVYSRTTNMALTTNTEAVKYLVLGQGARWAYVLTKQNDIAVFKITDDQPVLYQTVNAGLRDANISAVAPLQGEISLLVGDSKGHISQWFLVRDTNSVEDKFHLQKIRSFSLGTAAITTIVPEAKRKGFVAGDAQGNIGYFYTTSERTIGIHSAAKAPITTLAISARSEGIFVQAADSASFWSLHTEHPDISMSSAWGKVWYESYPEPTYTWQSTSGNADFEGKLSLMPLTFGTLKAAFYAMLLAAPLAILGAMYTAVFMSPTLRTKVKPAIELMQALPTVILGFLAGLWLAPAIETNLPGIISLLIVTPIVILLCGFIWVQIPLEKRNRIPDGWAPVILIAPILLAGWASFASSQTIELQFFGGDIRHWLTYEAGIKFDQRNSLIVGLAMGFAVIAPIFSIAEDALFAVPRHLTNGSLALGATQWQTLTRVVLPTASPGIFSAVMIGFGRAVGETMIVLMATGNTAVMEWNIFEGMRTLSANVAVEMGEAEVGSTHFRVLFLSALVLFILTFILNTVAEVVRSRLRKKYGSL</sequence>
<feature type="transmembrane region" description="Helical" evidence="5">
    <location>
        <begin position="475"/>
        <end position="497"/>
    </location>
</feature>
<dbReference type="Pfam" id="PF00528">
    <property type="entry name" value="BPD_transp_1"/>
    <property type="match status" value="1"/>
</dbReference>
<dbReference type="InterPro" id="IPR035906">
    <property type="entry name" value="MetI-like_sf"/>
</dbReference>
<feature type="transmembrane region" description="Helical" evidence="5">
    <location>
        <begin position="736"/>
        <end position="757"/>
    </location>
</feature>